<dbReference type="PANTHER" id="PTHR34580:SF9">
    <property type="entry name" value="SLL5097 PROTEIN"/>
    <property type="match status" value="1"/>
</dbReference>
<evidence type="ECO:0000313" key="4">
    <source>
        <dbReference type="Proteomes" id="UP000253141"/>
    </source>
</evidence>
<dbReference type="RefSeq" id="WP_114462870.1">
    <property type="nucleotide sequence ID" value="NZ_QPIW01000019.1"/>
</dbReference>
<dbReference type="PROSITE" id="PS52050">
    <property type="entry name" value="WYL"/>
    <property type="match status" value="1"/>
</dbReference>
<reference evidence="3 4" key="1">
    <citation type="submission" date="2018-07" db="EMBL/GenBank/DDBJ databases">
        <title>Genome analysis of Runella aurantiaca.</title>
        <authorList>
            <person name="Yang X."/>
        </authorList>
    </citation>
    <scope>NUCLEOTIDE SEQUENCE [LARGE SCALE GENOMIC DNA]</scope>
    <source>
        <strain evidence="3 4">YX9</strain>
    </source>
</reference>
<evidence type="ECO:0000259" key="1">
    <source>
        <dbReference type="Pfam" id="PF13280"/>
    </source>
</evidence>
<organism evidence="3 4">
    <name type="scientific">Runella aurantiaca</name>
    <dbReference type="NCBI Taxonomy" id="2282308"/>
    <lineage>
        <taxon>Bacteria</taxon>
        <taxon>Pseudomonadati</taxon>
        <taxon>Bacteroidota</taxon>
        <taxon>Cytophagia</taxon>
        <taxon>Cytophagales</taxon>
        <taxon>Spirosomataceae</taxon>
        <taxon>Runella</taxon>
    </lineage>
</organism>
<comment type="caution">
    <text evidence="3">The sequence shown here is derived from an EMBL/GenBank/DDBJ whole genome shotgun (WGS) entry which is preliminary data.</text>
</comment>
<gene>
    <name evidence="3" type="ORF">DVG78_20285</name>
</gene>
<proteinExistence type="predicted"/>
<evidence type="ECO:0000313" key="3">
    <source>
        <dbReference type="EMBL" id="RDB04123.1"/>
    </source>
</evidence>
<dbReference type="InterPro" id="IPR026881">
    <property type="entry name" value="WYL_dom"/>
</dbReference>
<accession>A0A369I9D3</accession>
<feature type="domain" description="WCX" evidence="2">
    <location>
        <begin position="235"/>
        <end position="306"/>
    </location>
</feature>
<dbReference type="Pfam" id="PF25583">
    <property type="entry name" value="WCX"/>
    <property type="match status" value="1"/>
</dbReference>
<dbReference type="OrthoDB" id="43316at2"/>
<dbReference type="EMBL" id="QPIW01000019">
    <property type="protein sequence ID" value="RDB04123.1"/>
    <property type="molecule type" value="Genomic_DNA"/>
</dbReference>
<dbReference type="InterPro" id="IPR057727">
    <property type="entry name" value="WCX_dom"/>
</dbReference>
<name>A0A369I9D3_9BACT</name>
<evidence type="ECO:0000259" key="2">
    <source>
        <dbReference type="Pfam" id="PF25583"/>
    </source>
</evidence>
<dbReference type="Proteomes" id="UP000253141">
    <property type="component" value="Unassembled WGS sequence"/>
</dbReference>
<sequence length="316" mass="37469">MDKKRLERLFAIHQKLRTMQAYNAQTLIGAIAEKVEQHISDRTLRDDIQDLRDMGAEIPKGKKSYRYVHPFSFLEKLDDSYYGSLNEAVALLRQVSKTKEFLGLEDILLRLEQRLSLTEAEKNTAIAFEEVALKGKEHLPKLYQAIQNRCFVRVNYEPFGKTNYQRHIFPLLLKEYNNRWFLIGWENGKNDIQNLPLDRIENFHETQENFSYDKFFDWRERFNNMIGTTLEGTLETLTLRFSDNRFPYVMTKKLHHSQQLVGERMISIRVYTNRELMSKILEFGMDIEVLEPKELRQKIAETLRSASAMYVCSDEY</sequence>
<keyword evidence="4" id="KW-1185">Reference proteome</keyword>
<dbReference type="Pfam" id="PF13280">
    <property type="entry name" value="WYL"/>
    <property type="match status" value="1"/>
</dbReference>
<protein>
    <submittedName>
        <fullName evidence="3">WYL domain-containing protein</fullName>
    </submittedName>
</protein>
<dbReference type="AlphaFoldDB" id="A0A369I9D3"/>
<feature type="domain" description="WYL" evidence="1">
    <location>
        <begin position="137"/>
        <end position="203"/>
    </location>
</feature>
<dbReference type="InterPro" id="IPR051534">
    <property type="entry name" value="CBASS_pafABC_assoc_protein"/>
</dbReference>
<dbReference type="PANTHER" id="PTHR34580">
    <property type="match status" value="1"/>
</dbReference>